<name>A0A914XZN3_9BILA</name>
<dbReference type="GO" id="GO:0003968">
    <property type="term" value="F:RNA-directed RNA polymerase activity"/>
    <property type="evidence" value="ECO:0007669"/>
    <property type="project" value="UniProtKB-KW"/>
</dbReference>
<evidence type="ECO:0000259" key="2">
    <source>
        <dbReference type="Pfam" id="PF05183"/>
    </source>
</evidence>
<dbReference type="Pfam" id="PF05183">
    <property type="entry name" value="RdRP"/>
    <property type="match status" value="1"/>
</dbReference>
<dbReference type="GO" id="GO:0031380">
    <property type="term" value="C:nuclear RNA-directed RNA polymerase complex"/>
    <property type="evidence" value="ECO:0007669"/>
    <property type="project" value="TreeGrafter"/>
</dbReference>
<feature type="domain" description="RDRP core" evidence="2">
    <location>
        <begin position="5"/>
        <end position="240"/>
    </location>
</feature>
<proteinExistence type="inferred from homology"/>
<keyword evidence="1" id="KW-0548">Nucleotidyltransferase</keyword>
<comment type="catalytic activity">
    <reaction evidence="1">
        <text>RNA(n) + a ribonucleoside 5'-triphosphate = RNA(n+1) + diphosphate</text>
        <dbReference type="Rhea" id="RHEA:21248"/>
        <dbReference type="Rhea" id="RHEA-COMP:14527"/>
        <dbReference type="Rhea" id="RHEA-COMP:17342"/>
        <dbReference type="ChEBI" id="CHEBI:33019"/>
        <dbReference type="ChEBI" id="CHEBI:61557"/>
        <dbReference type="ChEBI" id="CHEBI:140395"/>
        <dbReference type="EC" id="2.7.7.48"/>
    </reaction>
</comment>
<keyword evidence="1" id="KW-0694">RNA-binding</keyword>
<comment type="similarity">
    <text evidence="1">Belongs to the RdRP family.</text>
</comment>
<keyword evidence="1" id="KW-0696">RNA-directed RNA polymerase</keyword>
<keyword evidence="3" id="KW-1185">Reference proteome</keyword>
<dbReference type="GO" id="GO:0030422">
    <property type="term" value="P:siRNA processing"/>
    <property type="evidence" value="ECO:0007669"/>
    <property type="project" value="TreeGrafter"/>
</dbReference>
<accession>A0A914XZN3</accession>
<evidence type="ECO:0000313" key="3">
    <source>
        <dbReference type="Proteomes" id="UP000887577"/>
    </source>
</evidence>
<keyword evidence="1" id="KW-0808">Transferase</keyword>
<dbReference type="InterPro" id="IPR007855">
    <property type="entry name" value="RDRP"/>
</dbReference>
<dbReference type="PANTHER" id="PTHR23079:SF57">
    <property type="entry name" value="RNA-DIRECTED RNA POLYMERASE"/>
    <property type="match status" value="1"/>
</dbReference>
<protein>
    <recommendedName>
        <fullName evidence="1">RNA-dependent RNA polymerase</fullName>
        <ecNumber evidence="1">2.7.7.48</ecNumber>
    </recommendedName>
</protein>
<evidence type="ECO:0000256" key="1">
    <source>
        <dbReference type="RuleBase" id="RU363098"/>
    </source>
</evidence>
<evidence type="ECO:0000313" key="4">
    <source>
        <dbReference type="WBParaSite" id="PSU_v2.g1199.t1"/>
    </source>
</evidence>
<dbReference type="WBParaSite" id="PSU_v2.g1199.t1">
    <property type="protein sequence ID" value="PSU_v2.g1199.t1"/>
    <property type="gene ID" value="PSU_v2.g1199"/>
</dbReference>
<dbReference type="InterPro" id="IPR057596">
    <property type="entry name" value="RDRP_core"/>
</dbReference>
<dbReference type="AlphaFoldDB" id="A0A914XZN3"/>
<dbReference type="EC" id="2.7.7.48" evidence="1"/>
<dbReference type="PANTHER" id="PTHR23079">
    <property type="entry name" value="RNA-DEPENDENT RNA POLYMERASE"/>
    <property type="match status" value="1"/>
</dbReference>
<dbReference type="GO" id="GO:0003723">
    <property type="term" value="F:RNA binding"/>
    <property type="evidence" value="ECO:0007669"/>
    <property type="project" value="UniProtKB-KW"/>
</dbReference>
<reference evidence="4" key="1">
    <citation type="submission" date="2022-11" db="UniProtKB">
        <authorList>
            <consortium name="WormBaseParasite"/>
        </authorList>
    </citation>
    <scope>IDENTIFICATION</scope>
</reference>
<organism evidence="3 4">
    <name type="scientific">Panagrolaimus superbus</name>
    <dbReference type="NCBI Taxonomy" id="310955"/>
    <lineage>
        <taxon>Eukaryota</taxon>
        <taxon>Metazoa</taxon>
        <taxon>Ecdysozoa</taxon>
        <taxon>Nematoda</taxon>
        <taxon>Chromadorea</taxon>
        <taxon>Rhabditida</taxon>
        <taxon>Tylenchina</taxon>
        <taxon>Panagrolaimomorpha</taxon>
        <taxon>Panagrolaimoidea</taxon>
        <taxon>Panagrolaimidae</taxon>
        <taxon>Panagrolaimus</taxon>
    </lineage>
</organism>
<dbReference type="Proteomes" id="UP000887577">
    <property type="component" value="Unplaced"/>
</dbReference>
<sequence length="244" mass="27971">MQLMSSRAFRILGGAEKFIQVKFRDENMRMMQRNKDMMQHVVLNPGLQGIVVAGRRFYDLARSNSMFREHGSYFYQTENPNEIVEILKSLGNFKLEPSSKTASRVAQYFTSAKEVIHRLGPHEYTVIPDYFSNFTNAIGERYCFSDGVGLISLRFANYIKDQFNIAYLPSAFQIRCLGFKGVLSIDHKHPMLIDSGGDKLVLFRESQKKFDVPNSMEIVLGIVKHSAPASVRFNKPLINLWDQV</sequence>